<proteinExistence type="inferred from homology"/>
<evidence type="ECO:0000256" key="4">
    <source>
        <dbReference type="ARBA" id="ARBA00022448"/>
    </source>
</evidence>
<dbReference type="AlphaFoldDB" id="A0AAJ1BFI5"/>
<evidence type="ECO:0000256" key="6">
    <source>
        <dbReference type="ARBA" id="ARBA00022500"/>
    </source>
</evidence>
<keyword evidence="4" id="KW-0813">Transport</keyword>
<keyword evidence="12" id="KW-1185">Reference proteome</keyword>
<dbReference type="Pfam" id="PF02050">
    <property type="entry name" value="FliJ"/>
    <property type="match status" value="1"/>
</dbReference>
<evidence type="ECO:0000256" key="7">
    <source>
        <dbReference type="ARBA" id="ARBA00022795"/>
    </source>
</evidence>
<evidence type="ECO:0000256" key="8">
    <source>
        <dbReference type="ARBA" id="ARBA00022927"/>
    </source>
</evidence>
<dbReference type="GO" id="GO:0006935">
    <property type="term" value="P:chemotaxis"/>
    <property type="evidence" value="ECO:0007669"/>
    <property type="project" value="UniProtKB-KW"/>
</dbReference>
<protein>
    <recommendedName>
        <fullName evidence="3">Flagellar FliJ protein</fullName>
    </recommendedName>
</protein>
<keyword evidence="7" id="KW-1005">Bacterial flagellum biogenesis</keyword>
<dbReference type="GO" id="GO:0009288">
    <property type="term" value="C:bacterial-type flagellum"/>
    <property type="evidence" value="ECO:0007669"/>
    <property type="project" value="InterPro"/>
</dbReference>
<dbReference type="GO" id="GO:0071973">
    <property type="term" value="P:bacterial-type flagellum-dependent cell motility"/>
    <property type="evidence" value="ECO:0007669"/>
    <property type="project" value="InterPro"/>
</dbReference>
<comment type="subcellular location">
    <subcellularLocation>
        <location evidence="1">Cell membrane</location>
        <topology evidence="1">Peripheral membrane protein</topology>
        <orientation evidence="1">Cytoplasmic side</orientation>
    </subcellularLocation>
</comment>
<reference evidence="11 12" key="1">
    <citation type="submission" date="2022-02" db="EMBL/GenBank/DDBJ databases">
        <title>The genome sequence of Shewanella sp. 3B26.</title>
        <authorList>
            <person name="Du J."/>
        </authorList>
    </citation>
    <scope>NUCLEOTIDE SEQUENCE [LARGE SCALE GENOMIC DNA]</scope>
    <source>
        <strain evidence="11 12">3B26</strain>
    </source>
</reference>
<comment type="similarity">
    <text evidence="2">Belongs to the FliJ family.</text>
</comment>
<dbReference type="PIRSF" id="PIRSF019404">
    <property type="entry name" value="FliJ"/>
    <property type="match status" value="1"/>
</dbReference>
<dbReference type="GO" id="GO:0005886">
    <property type="term" value="C:plasma membrane"/>
    <property type="evidence" value="ECO:0007669"/>
    <property type="project" value="UniProtKB-SubCell"/>
</dbReference>
<evidence type="ECO:0000256" key="2">
    <source>
        <dbReference type="ARBA" id="ARBA00010004"/>
    </source>
</evidence>
<evidence type="ECO:0000256" key="3">
    <source>
        <dbReference type="ARBA" id="ARBA00020392"/>
    </source>
</evidence>
<dbReference type="PANTHER" id="PTHR38786:SF1">
    <property type="entry name" value="FLAGELLAR FLIJ PROTEIN"/>
    <property type="match status" value="1"/>
</dbReference>
<sequence>MARPDPLLTVLKLAQEAEEQAALALRAAQLDLGKLKQQLDALNHYRLDYMRQIAAKEGTNIGASAYQQFHRFIKQIDQAIAQQVQAVQGADKQLAHRRQIWMERQQKRKAVELLLQHKADKREAVALRQEQKLADEFAMQQFIRRRS</sequence>
<name>A0AAJ1BFI5_9GAMM</name>
<dbReference type="Gene3D" id="1.10.287.1700">
    <property type="match status" value="1"/>
</dbReference>
<dbReference type="InterPro" id="IPR018006">
    <property type="entry name" value="Flag_FliJ_proteobac"/>
</dbReference>
<dbReference type="RefSeq" id="WP_240590314.1">
    <property type="nucleotide sequence ID" value="NZ_JAKUDL010000002.1"/>
</dbReference>
<keyword evidence="11" id="KW-0969">Cilium</keyword>
<dbReference type="GO" id="GO:0015031">
    <property type="term" value="P:protein transport"/>
    <property type="evidence" value="ECO:0007669"/>
    <property type="project" value="UniProtKB-KW"/>
</dbReference>
<keyword evidence="10" id="KW-1006">Bacterial flagellum protein export</keyword>
<dbReference type="NCBIfam" id="TIGR02473">
    <property type="entry name" value="flagell_FliJ"/>
    <property type="match status" value="1"/>
</dbReference>
<organism evidence="11 12">
    <name type="scientific">Shewanella zhuhaiensis</name>
    <dbReference type="NCBI Taxonomy" id="2919576"/>
    <lineage>
        <taxon>Bacteria</taxon>
        <taxon>Pseudomonadati</taxon>
        <taxon>Pseudomonadota</taxon>
        <taxon>Gammaproteobacteria</taxon>
        <taxon>Alteromonadales</taxon>
        <taxon>Shewanellaceae</taxon>
        <taxon>Shewanella</taxon>
    </lineage>
</organism>
<evidence type="ECO:0000256" key="1">
    <source>
        <dbReference type="ARBA" id="ARBA00004413"/>
    </source>
</evidence>
<gene>
    <name evidence="11" type="primary">fliJ</name>
    <name evidence="11" type="ORF">MJ923_05945</name>
</gene>
<dbReference type="InterPro" id="IPR053716">
    <property type="entry name" value="Flag_assembly_chemotaxis_eff"/>
</dbReference>
<dbReference type="PANTHER" id="PTHR38786">
    <property type="entry name" value="FLAGELLAR FLIJ PROTEIN"/>
    <property type="match status" value="1"/>
</dbReference>
<keyword evidence="11" id="KW-0966">Cell projection</keyword>
<keyword evidence="6" id="KW-0145">Chemotaxis</keyword>
<evidence type="ECO:0000256" key="5">
    <source>
        <dbReference type="ARBA" id="ARBA00022475"/>
    </source>
</evidence>
<accession>A0AAJ1BFI5</accession>
<keyword evidence="5" id="KW-1003">Cell membrane</keyword>
<comment type="caution">
    <text evidence="11">The sequence shown here is derived from an EMBL/GenBank/DDBJ whole genome shotgun (WGS) entry which is preliminary data.</text>
</comment>
<dbReference type="GO" id="GO:0003774">
    <property type="term" value="F:cytoskeletal motor activity"/>
    <property type="evidence" value="ECO:0007669"/>
    <property type="project" value="InterPro"/>
</dbReference>
<keyword evidence="11" id="KW-0282">Flagellum</keyword>
<evidence type="ECO:0000256" key="10">
    <source>
        <dbReference type="ARBA" id="ARBA00023225"/>
    </source>
</evidence>
<dbReference type="EMBL" id="JAKUDL010000002">
    <property type="protein sequence ID" value="MCH4293844.1"/>
    <property type="molecule type" value="Genomic_DNA"/>
</dbReference>
<dbReference type="Proteomes" id="UP001297581">
    <property type="component" value="Unassembled WGS sequence"/>
</dbReference>
<dbReference type="InterPro" id="IPR052570">
    <property type="entry name" value="FliJ"/>
</dbReference>
<dbReference type="InterPro" id="IPR012823">
    <property type="entry name" value="Flagell_FliJ"/>
</dbReference>
<keyword evidence="8" id="KW-0653">Protein transport</keyword>
<evidence type="ECO:0000313" key="12">
    <source>
        <dbReference type="Proteomes" id="UP001297581"/>
    </source>
</evidence>
<evidence type="ECO:0000256" key="9">
    <source>
        <dbReference type="ARBA" id="ARBA00023136"/>
    </source>
</evidence>
<dbReference type="GO" id="GO:0044781">
    <property type="term" value="P:bacterial-type flagellum organization"/>
    <property type="evidence" value="ECO:0007669"/>
    <property type="project" value="UniProtKB-KW"/>
</dbReference>
<keyword evidence="9" id="KW-0472">Membrane</keyword>
<evidence type="ECO:0000313" key="11">
    <source>
        <dbReference type="EMBL" id="MCH4293844.1"/>
    </source>
</evidence>